<evidence type="ECO:0000256" key="2">
    <source>
        <dbReference type="ARBA" id="ARBA00022692"/>
    </source>
</evidence>
<accession>A0A3G6ISC9</accession>
<feature type="transmembrane region" description="Helical" evidence="5">
    <location>
        <begin position="95"/>
        <end position="114"/>
    </location>
</feature>
<feature type="transmembrane region" description="Helical" evidence="5">
    <location>
        <begin position="135"/>
        <end position="156"/>
    </location>
</feature>
<sequence length="204" mass="22350">MNRQRLPLGVYVAGTTPIHRMPAGWKFLALVIFVITTAIWVHTAAWALAVIGVVVLLYAVARIPIGIAWSQIWMTLPVLGMLCAFQWWQYGPDRAIGVTGALLAALMLAALLTLTTPLEAMMDALERSLRPFERWLPVDQIVLAISLTIRLIPLMFGTVFEVLDARKARGVNFSITAIGTPVLIRAIRRARAIADALIARGAAD</sequence>
<dbReference type="EMBL" id="CP033898">
    <property type="protein sequence ID" value="AZA08473.1"/>
    <property type="molecule type" value="Genomic_DNA"/>
</dbReference>
<name>A0A3G6ISC9_9CORY</name>
<evidence type="ECO:0000256" key="5">
    <source>
        <dbReference type="SAM" id="Phobius"/>
    </source>
</evidence>
<keyword evidence="3 5" id="KW-1133">Transmembrane helix</keyword>
<keyword evidence="2 5" id="KW-0812">Transmembrane</keyword>
<evidence type="ECO:0000313" key="7">
    <source>
        <dbReference type="Proteomes" id="UP000271426"/>
    </source>
</evidence>
<evidence type="ECO:0000256" key="1">
    <source>
        <dbReference type="ARBA" id="ARBA00004141"/>
    </source>
</evidence>
<reference evidence="6 7" key="1">
    <citation type="submission" date="2018-11" db="EMBL/GenBank/DDBJ databases">
        <authorList>
            <person name="Kleinhagauer T."/>
            <person name="Glaeser S.P."/>
            <person name="Spergser J."/>
            <person name="Ruckert C."/>
            <person name="Kaempfer P."/>
            <person name="Busse H.-J."/>
        </authorList>
    </citation>
    <scope>NUCLEOTIDE SEQUENCE [LARGE SCALE GENOMIC DNA]</scope>
    <source>
        <strain evidence="6 7">812CH</strain>
    </source>
</reference>
<dbReference type="KEGG" id="cpso:CPPEL_01630"/>
<evidence type="ECO:0000256" key="4">
    <source>
        <dbReference type="ARBA" id="ARBA00023136"/>
    </source>
</evidence>
<dbReference type="OrthoDB" id="509049at2"/>
<dbReference type="InterPro" id="IPR003339">
    <property type="entry name" value="ABC/ECF_trnsptr_transmembrane"/>
</dbReference>
<dbReference type="CDD" id="cd16914">
    <property type="entry name" value="EcfT"/>
    <property type="match status" value="1"/>
</dbReference>
<evidence type="ECO:0000313" key="6">
    <source>
        <dbReference type="EMBL" id="AZA08473.1"/>
    </source>
</evidence>
<dbReference type="Pfam" id="PF02361">
    <property type="entry name" value="CbiQ"/>
    <property type="match status" value="1"/>
</dbReference>
<feature type="transmembrane region" description="Helical" evidence="5">
    <location>
        <begin position="27"/>
        <end position="60"/>
    </location>
</feature>
<dbReference type="GO" id="GO:0005886">
    <property type="term" value="C:plasma membrane"/>
    <property type="evidence" value="ECO:0007669"/>
    <property type="project" value="UniProtKB-ARBA"/>
</dbReference>
<comment type="subcellular location">
    <subcellularLocation>
        <location evidence="1">Membrane</location>
        <topology evidence="1">Multi-pass membrane protein</topology>
    </subcellularLocation>
</comment>
<organism evidence="6 7">
    <name type="scientific">Corynebacterium pseudopelargi</name>
    <dbReference type="NCBI Taxonomy" id="2080757"/>
    <lineage>
        <taxon>Bacteria</taxon>
        <taxon>Bacillati</taxon>
        <taxon>Actinomycetota</taxon>
        <taxon>Actinomycetes</taxon>
        <taxon>Mycobacteriales</taxon>
        <taxon>Corynebacteriaceae</taxon>
        <taxon>Corynebacterium</taxon>
    </lineage>
</organism>
<dbReference type="Proteomes" id="UP000271426">
    <property type="component" value="Chromosome"/>
</dbReference>
<dbReference type="PANTHER" id="PTHR33514:SF13">
    <property type="entry name" value="PROTEIN ABCI12, CHLOROPLASTIC"/>
    <property type="match status" value="1"/>
</dbReference>
<keyword evidence="4 5" id="KW-0472">Membrane</keyword>
<protein>
    <submittedName>
        <fullName evidence="6">Energy-coupling factor transporter transmembrane protein BioN</fullName>
    </submittedName>
</protein>
<proteinExistence type="predicted"/>
<keyword evidence="7" id="KW-1185">Reference proteome</keyword>
<gene>
    <name evidence="6" type="primary">bioN</name>
    <name evidence="6" type="ORF">CPPEL_01630</name>
</gene>
<dbReference type="AlphaFoldDB" id="A0A3G6ISC9"/>
<dbReference type="RefSeq" id="WP_123959507.1">
    <property type="nucleotide sequence ID" value="NZ_CP033898.1"/>
</dbReference>
<evidence type="ECO:0000256" key="3">
    <source>
        <dbReference type="ARBA" id="ARBA00022989"/>
    </source>
</evidence>
<feature type="transmembrane region" description="Helical" evidence="5">
    <location>
        <begin position="72"/>
        <end position="89"/>
    </location>
</feature>
<dbReference type="PANTHER" id="PTHR33514">
    <property type="entry name" value="PROTEIN ABCI12, CHLOROPLASTIC"/>
    <property type="match status" value="1"/>
</dbReference>